<reference evidence="1 2" key="1">
    <citation type="submission" date="2016-10" db="EMBL/GenBank/DDBJ databases">
        <authorList>
            <person name="Varghese N."/>
            <person name="Submissions S."/>
        </authorList>
    </citation>
    <scope>NUCLEOTIDE SEQUENCE [LARGE SCALE GENOMIC DNA]</scope>
    <source>
        <strain evidence="1 2">DSM 13796</strain>
    </source>
</reference>
<protein>
    <submittedName>
        <fullName evidence="1">Uncharacterized protein</fullName>
    </submittedName>
</protein>
<comment type="caution">
    <text evidence="1">The sequence shown here is derived from an EMBL/GenBank/DDBJ whole genome shotgun (WGS) entry which is preliminary data.</text>
</comment>
<proteinExistence type="predicted"/>
<evidence type="ECO:0000313" key="1">
    <source>
        <dbReference type="EMBL" id="SFQ56468.1"/>
    </source>
</evidence>
<dbReference type="EMBL" id="FOXX01000004">
    <property type="protein sequence ID" value="SFQ56468.1"/>
    <property type="molecule type" value="Genomic_DNA"/>
</dbReference>
<dbReference type="Proteomes" id="UP000182762">
    <property type="component" value="Unassembled WGS sequence"/>
</dbReference>
<organism evidence="1 2">
    <name type="scientific">Priestia endophytica DSM 13796</name>
    <dbReference type="NCBI Taxonomy" id="1121089"/>
    <lineage>
        <taxon>Bacteria</taxon>
        <taxon>Bacillati</taxon>
        <taxon>Bacillota</taxon>
        <taxon>Bacilli</taxon>
        <taxon>Bacillales</taxon>
        <taxon>Bacillaceae</taxon>
        <taxon>Priestia</taxon>
    </lineage>
</organism>
<dbReference type="RefSeq" id="WP_235606149.1">
    <property type="nucleotide sequence ID" value="NZ_FOXX01000004.1"/>
</dbReference>
<name>A0A1I5ZJ32_9BACI</name>
<dbReference type="GeneID" id="93713948"/>
<accession>A0A1I5ZJ32</accession>
<gene>
    <name evidence="1" type="ORF">SAMN02745910_02122</name>
</gene>
<evidence type="ECO:0000313" key="2">
    <source>
        <dbReference type="Proteomes" id="UP000182762"/>
    </source>
</evidence>
<sequence>MLHKKDIVKEDLNKPKFEVKRAEIDLILWGEFTFHLKILFHGLLQKK</sequence>
<keyword evidence="2" id="KW-1185">Reference proteome</keyword>